<dbReference type="Proteomes" id="UP001500839">
    <property type="component" value="Unassembled WGS sequence"/>
</dbReference>
<keyword evidence="10" id="KW-1185">Reference proteome</keyword>
<dbReference type="PANTHER" id="PTHR34702:SF1">
    <property type="entry name" value="NA(+)_H(+) ANTIPORTER SUBUNIT F"/>
    <property type="match status" value="1"/>
</dbReference>
<evidence type="ECO:0000256" key="1">
    <source>
        <dbReference type="ARBA" id="ARBA00004651"/>
    </source>
</evidence>
<comment type="caution">
    <text evidence="9">The sequence shown here is derived from an EMBL/GenBank/DDBJ whole genome shotgun (WGS) entry which is preliminary data.</text>
</comment>
<feature type="transmembrane region" description="Helical" evidence="8">
    <location>
        <begin position="59"/>
        <end position="77"/>
    </location>
</feature>
<keyword evidence="3" id="KW-0813">Transport</keyword>
<evidence type="ECO:0000256" key="7">
    <source>
        <dbReference type="ARBA" id="ARBA00023136"/>
    </source>
</evidence>
<organism evidence="9 10">
    <name type="scientific">Tomitella cavernea</name>
    <dbReference type="NCBI Taxonomy" id="1387982"/>
    <lineage>
        <taxon>Bacteria</taxon>
        <taxon>Bacillati</taxon>
        <taxon>Actinomycetota</taxon>
        <taxon>Actinomycetes</taxon>
        <taxon>Mycobacteriales</taxon>
        <taxon>Tomitella</taxon>
    </lineage>
</organism>
<dbReference type="EMBL" id="BAABKQ010000001">
    <property type="protein sequence ID" value="GAA4820815.1"/>
    <property type="molecule type" value="Genomic_DNA"/>
</dbReference>
<evidence type="ECO:0000256" key="2">
    <source>
        <dbReference type="ARBA" id="ARBA00009212"/>
    </source>
</evidence>
<evidence type="ECO:0000256" key="5">
    <source>
        <dbReference type="ARBA" id="ARBA00022692"/>
    </source>
</evidence>
<gene>
    <name evidence="9" type="ORF">GCM10023353_31090</name>
</gene>
<proteinExistence type="inferred from homology"/>
<accession>A0ABP9CXD5</accession>
<evidence type="ECO:0000313" key="9">
    <source>
        <dbReference type="EMBL" id="GAA4820815.1"/>
    </source>
</evidence>
<protein>
    <submittedName>
        <fullName evidence="9">Monovalent cation/H+ antiporter complex subunit F</fullName>
    </submittedName>
</protein>
<name>A0ABP9CXD5_9ACTN</name>
<evidence type="ECO:0000256" key="8">
    <source>
        <dbReference type="SAM" id="Phobius"/>
    </source>
</evidence>
<keyword evidence="7 8" id="KW-0472">Membrane</keyword>
<dbReference type="Pfam" id="PF04066">
    <property type="entry name" value="MrpF_PhaF"/>
    <property type="match status" value="1"/>
</dbReference>
<dbReference type="NCBIfam" id="NF005930">
    <property type="entry name" value="PRK07948.1"/>
    <property type="match status" value="1"/>
</dbReference>
<keyword evidence="5 8" id="KW-0812">Transmembrane</keyword>
<keyword evidence="6 8" id="KW-1133">Transmembrane helix</keyword>
<evidence type="ECO:0000256" key="6">
    <source>
        <dbReference type="ARBA" id="ARBA00022989"/>
    </source>
</evidence>
<comment type="subcellular location">
    <subcellularLocation>
        <location evidence="1">Cell membrane</location>
        <topology evidence="1">Multi-pass membrane protein</topology>
    </subcellularLocation>
</comment>
<reference evidence="10" key="1">
    <citation type="journal article" date="2019" name="Int. J. Syst. Evol. Microbiol.">
        <title>The Global Catalogue of Microorganisms (GCM) 10K type strain sequencing project: providing services to taxonomists for standard genome sequencing and annotation.</title>
        <authorList>
            <consortium name="The Broad Institute Genomics Platform"/>
            <consortium name="The Broad Institute Genome Sequencing Center for Infectious Disease"/>
            <person name="Wu L."/>
            <person name="Ma J."/>
        </authorList>
    </citation>
    <scope>NUCLEOTIDE SEQUENCE [LARGE SCALE GENOMIC DNA]</scope>
    <source>
        <strain evidence="10">JCM 18542</strain>
    </source>
</reference>
<dbReference type="PANTHER" id="PTHR34702">
    <property type="entry name" value="NA(+)/H(+) ANTIPORTER SUBUNIT F1"/>
    <property type="match status" value="1"/>
</dbReference>
<dbReference type="RefSeq" id="WP_200175493.1">
    <property type="nucleotide sequence ID" value="NZ_BAABKQ010000001.1"/>
</dbReference>
<feature type="transmembrane region" description="Helical" evidence="8">
    <location>
        <begin position="6"/>
        <end position="24"/>
    </location>
</feature>
<dbReference type="InterPro" id="IPR007208">
    <property type="entry name" value="MrpF/PhaF-like"/>
</dbReference>
<comment type="similarity">
    <text evidence="2">Belongs to the CPA3 antiporters (TC 2.A.63) subunit F family.</text>
</comment>
<evidence type="ECO:0000256" key="4">
    <source>
        <dbReference type="ARBA" id="ARBA00022475"/>
    </source>
</evidence>
<sequence length="86" mass="8970">MSVVWILAGCALVTAALLAVYRLIAGPSTLDRLVATEMAASTCLSGMGAWAAYSVDSAVLAALVALALLGFIGSISVPRFRRRDRE</sequence>
<evidence type="ECO:0000256" key="3">
    <source>
        <dbReference type="ARBA" id="ARBA00022448"/>
    </source>
</evidence>
<keyword evidence="4" id="KW-1003">Cell membrane</keyword>
<evidence type="ECO:0000313" key="10">
    <source>
        <dbReference type="Proteomes" id="UP001500839"/>
    </source>
</evidence>